<feature type="region of interest" description="Disordered" evidence="1">
    <location>
        <begin position="1337"/>
        <end position="1356"/>
    </location>
</feature>
<gene>
    <name evidence="3" type="ORF">CYMTET_37954</name>
</gene>
<dbReference type="Proteomes" id="UP001190700">
    <property type="component" value="Unassembled WGS sequence"/>
</dbReference>
<name>A0AAE0CCW2_9CHLO</name>
<sequence length="1356" mass="142123">MMTGGTAFGLAFLLAALACCLPLALFTARRRRKQKEDEENEELRAVRKEMYVPWARRDHPDHWDLTKSCSKIKDPSKEDPRTRNENAIQHRLEQFWEMRPPGGQLPQPAGVHATRSRELRDADHPTVMDGGSCPPGATTGAADDDMGRRLSHDSDVFVQACQYPALTAMIDGTGVEEDAEVEPYKVSVTDPLFGNPVQLGGTVLSDVPAMIAIRAHGPALQGPELPVKEPARQSMLSVLLGGRASAVQQAQAPAQGYAFHRNQCSVLNSECLPFQGRISDRWCEGDDTGLRIVNPCYVPKESQVSRVGGGPGGLAPRVSMGCKQLISPKPPQLSGRWQNALAAVSLKTQESGMVLAKQLSGHFAKQNRMSGMEGVPAEAVPGASSAGTIANPLYVPDEAQVSGMGSGLWGLAPSPSVATGGPVSAGLGAKASILYTSVNPLCSPGAGPVALAMEGPRGLGKFPKGSVMNPLLARDKDQKASLFRGDIFLSEGTAFCDDLGVGDDGDPGALLEPRDVVPASVARTVQALRGNALLLAQEGAQVRIALKELAELLGDDRALAARVASDAPALLTAPPGRLRGLMQGLVAALPAAGESSERVLRALGRGEAGEALLRREDPMEPSGLVEALPVLADALGRPEAVMKVAGGLGEVPSGAGDIAEVLAVLEVMLGGADHAQAAAVECPELLGLGARDVEEAMTALEAGLDGHETAQCAVQLKPQVLLSGAEAIDHARVGLQEAFLGSGHAEHAMLVLACNPAVLAARHGAVGETATALVEALAGSAKRPKAAVKGELPGERRALAAIQQEPCLLLSRPQDVHRAVGALVELTGSQAEALGAVARSPALLLARLHALDTATADALGALLGGRPAALDFQGRHPELLRCERGVLARGAAALGTVLGEAAAEVAEACPALLTLAPGAVLSTTKALEKALGGRESARRAVQTYPALLEVGDARNLGAALVALVEVFGDADAALVAAACAPNLLATSGKDIWRAQQAVLNAVEEATGSTAHAQEVMQQCPEVLAAKPKSLQGMLSELLVGLAAHCDLDVPDEDDSQLEEEAGGAAKSQGGKWTRSLWQKAVRRSWVVGVMLAVGSEERSEGAQEGAAVSKKDLKKLKSLKRAECLAPVLEEVEDRMHRLQRALTGVAQELQDAVLGELGDIRADLGRLVELSAEPRPYSKEESAEGSALNQISQEVARVLGRMERAQTLADLCPHGTEEEEETAGRLRPGGQQPQEECLEGEGGDLTEIISMVRSKLKKVKNKQAQESSLARLGTLSKAAGGLAKNPLKGMDNISDELRDKLMRRRAAGSTFANGGDAAEKAQYRWELALQPLPSAKKDQMHQPAGRTHMWFGKKT</sequence>
<evidence type="ECO:0000313" key="3">
    <source>
        <dbReference type="EMBL" id="KAK3252767.1"/>
    </source>
</evidence>
<evidence type="ECO:0000256" key="1">
    <source>
        <dbReference type="SAM" id="MobiDB-lite"/>
    </source>
</evidence>
<dbReference type="Gene3D" id="1.25.70.10">
    <property type="entry name" value="Transcription termination factor 3, mitochondrial"/>
    <property type="match status" value="1"/>
</dbReference>
<keyword evidence="2" id="KW-0732">Signal</keyword>
<dbReference type="InterPro" id="IPR038538">
    <property type="entry name" value="MTERF_sf"/>
</dbReference>
<proteinExistence type="predicted"/>
<feature type="region of interest" description="Disordered" evidence="1">
    <location>
        <begin position="1213"/>
        <end position="1242"/>
    </location>
</feature>
<protein>
    <submittedName>
        <fullName evidence="3">Uncharacterized protein</fullName>
    </submittedName>
</protein>
<keyword evidence="4" id="KW-1185">Reference proteome</keyword>
<evidence type="ECO:0000256" key="2">
    <source>
        <dbReference type="SAM" id="SignalP"/>
    </source>
</evidence>
<feature type="signal peptide" evidence="2">
    <location>
        <begin position="1"/>
        <end position="20"/>
    </location>
</feature>
<feature type="region of interest" description="Disordered" evidence="1">
    <location>
        <begin position="121"/>
        <end position="147"/>
    </location>
</feature>
<organism evidence="3 4">
    <name type="scientific">Cymbomonas tetramitiformis</name>
    <dbReference type="NCBI Taxonomy" id="36881"/>
    <lineage>
        <taxon>Eukaryota</taxon>
        <taxon>Viridiplantae</taxon>
        <taxon>Chlorophyta</taxon>
        <taxon>Pyramimonadophyceae</taxon>
        <taxon>Pyramimonadales</taxon>
        <taxon>Pyramimonadaceae</taxon>
        <taxon>Cymbomonas</taxon>
    </lineage>
</organism>
<evidence type="ECO:0000313" key="4">
    <source>
        <dbReference type="Proteomes" id="UP001190700"/>
    </source>
</evidence>
<reference evidence="3 4" key="1">
    <citation type="journal article" date="2015" name="Genome Biol. Evol.">
        <title>Comparative Genomics of a Bacterivorous Green Alga Reveals Evolutionary Causalities and Consequences of Phago-Mixotrophic Mode of Nutrition.</title>
        <authorList>
            <person name="Burns J.A."/>
            <person name="Paasch A."/>
            <person name="Narechania A."/>
            <person name="Kim E."/>
        </authorList>
    </citation>
    <scope>NUCLEOTIDE SEQUENCE [LARGE SCALE GENOMIC DNA]</scope>
    <source>
        <strain evidence="3 4">PLY_AMNH</strain>
    </source>
</reference>
<dbReference type="EMBL" id="LGRX02025218">
    <property type="protein sequence ID" value="KAK3252767.1"/>
    <property type="molecule type" value="Genomic_DNA"/>
</dbReference>
<feature type="chain" id="PRO_5042016253" evidence="2">
    <location>
        <begin position="21"/>
        <end position="1356"/>
    </location>
</feature>
<accession>A0AAE0CCW2</accession>
<comment type="caution">
    <text evidence="3">The sequence shown here is derived from an EMBL/GenBank/DDBJ whole genome shotgun (WGS) entry which is preliminary data.</text>
</comment>